<dbReference type="InterPro" id="IPR015414">
    <property type="entry name" value="TMEM64"/>
</dbReference>
<dbReference type="PANTHER" id="PTHR12677:SF59">
    <property type="entry name" value="GOLGI APPARATUS MEMBRANE PROTEIN TVP38-RELATED"/>
    <property type="match status" value="1"/>
</dbReference>
<dbReference type="GO" id="GO:0005886">
    <property type="term" value="C:plasma membrane"/>
    <property type="evidence" value="ECO:0007669"/>
    <property type="project" value="UniProtKB-SubCell"/>
</dbReference>
<keyword evidence="5 6" id="KW-0472">Membrane</keyword>
<dbReference type="EMBL" id="AP008231">
    <property type="protein sequence ID" value="BAD78620.1"/>
    <property type="molecule type" value="Genomic_DNA"/>
</dbReference>
<keyword evidence="3 6" id="KW-0812">Transmembrane</keyword>
<dbReference type="InterPro" id="IPR032816">
    <property type="entry name" value="VTT_dom"/>
</dbReference>
<evidence type="ECO:0000256" key="6">
    <source>
        <dbReference type="RuleBase" id="RU366058"/>
    </source>
</evidence>
<evidence type="ECO:0000313" key="8">
    <source>
        <dbReference type="EMBL" id="BAD78620.1"/>
    </source>
</evidence>
<feature type="domain" description="VTT" evidence="7">
    <location>
        <begin position="52"/>
        <end position="169"/>
    </location>
</feature>
<gene>
    <name evidence="8" type="ordered locus">syc0430_d</name>
</gene>
<dbReference type="Proteomes" id="UP000001175">
    <property type="component" value="Chromosome"/>
</dbReference>
<evidence type="ECO:0000259" key="7">
    <source>
        <dbReference type="Pfam" id="PF09335"/>
    </source>
</evidence>
<reference evidence="8 9" key="1">
    <citation type="journal article" date="2007" name="Photosyn. Res.">
        <title>Complete nucleotide sequence of the freshwater unicellular cyanobacterium Synechococcus elongatus PCC 6301 chromosome: gene content and organization.</title>
        <authorList>
            <person name="Sugita C."/>
            <person name="Ogata K."/>
            <person name="Shikata M."/>
            <person name="Jikuya H."/>
            <person name="Takano J."/>
            <person name="Furumichi M."/>
            <person name="Kanehisa M."/>
            <person name="Omata T."/>
            <person name="Sugiura M."/>
            <person name="Sugita M."/>
        </authorList>
    </citation>
    <scope>NUCLEOTIDE SEQUENCE [LARGE SCALE GENOMIC DNA]</scope>
    <source>
        <strain evidence="9">ATCC 27144 / PCC 6301 / SAUG 1402/1</strain>
    </source>
</reference>
<feature type="transmembrane region" description="Helical" evidence="6">
    <location>
        <begin position="36"/>
        <end position="65"/>
    </location>
</feature>
<dbReference type="PANTHER" id="PTHR12677">
    <property type="entry name" value="GOLGI APPARATUS MEMBRANE PROTEIN TVP38-RELATED"/>
    <property type="match status" value="1"/>
</dbReference>
<evidence type="ECO:0000256" key="1">
    <source>
        <dbReference type="ARBA" id="ARBA00004651"/>
    </source>
</evidence>
<feature type="transmembrane region" description="Helical" evidence="6">
    <location>
        <begin position="72"/>
        <end position="93"/>
    </location>
</feature>
<dbReference type="eggNOG" id="COG0398">
    <property type="taxonomic scope" value="Bacteria"/>
</dbReference>
<feature type="transmembrane region" description="Helical" evidence="6">
    <location>
        <begin position="150"/>
        <end position="167"/>
    </location>
</feature>
<proteinExistence type="inferred from homology"/>
<keyword evidence="4 6" id="KW-1133">Transmembrane helix</keyword>
<evidence type="ECO:0000256" key="4">
    <source>
        <dbReference type="ARBA" id="ARBA00022989"/>
    </source>
</evidence>
<accession>A0A0H3K0P3</accession>
<name>A0A0H3K0P3_SYNP6</name>
<organism evidence="8 9">
    <name type="scientific">Synechococcus sp. (strain ATCC 27144 / PCC 6301 / SAUG 1402/1)</name>
    <name type="common">Anacystis nidulans</name>
    <dbReference type="NCBI Taxonomy" id="269084"/>
    <lineage>
        <taxon>Bacteria</taxon>
        <taxon>Bacillati</taxon>
        <taxon>Cyanobacteriota</taxon>
        <taxon>Cyanophyceae</taxon>
        <taxon>Synechococcales</taxon>
        <taxon>Synechococcaceae</taxon>
        <taxon>Synechococcus</taxon>
    </lineage>
</organism>
<evidence type="ECO:0000256" key="3">
    <source>
        <dbReference type="ARBA" id="ARBA00022692"/>
    </source>
</evidence>
<evidence type="ECO:0000313" key="9">
    <source>
        <dbReference type="Proteomes" id="UP000001175"/>
    </source>
</evidence>
<comment type="caution">
    <text evidence="6">Lacks conserved residue(s) required for the propagation of feature annotation.</text>
</comment>
<dbReference type="AlphaFoldDB" id="A0A0H3K0P3"/>
<keyword evidence="2 6" id="KW-1003">Cell membrane</keyword>
<comment type="similarity">
    <text evidence="6">Belongs to the TVP38/TMEM64 family.</text>
</comment>
<protein>
    <recommendedName>
        <fullName evidence="6">TVP38/TMEM64 family membrane protein</fullName>
    </recommendedName>
</protein>
<feature type="transmembrane region" description="Helical" evidence="6">
    <location>
        <begin position="187"/>
        <end position="207"/>
    </location>
</feature>
<dbReference type="KEGG" id="syc:syc0430_d"/>
<evidence type="ECO:0000256" key="5">
    <source>
        <dbReference type="ARBA" id="ARBA00023136"/>
    </source>
</evidence>
<dbReference type="Pfam" id="PF09335">
    <property type="entry name" value="VTT_dom"/>
    <property type="match status" value="1"/>
</dbReference>
<sequence>MPMLLSAIAPASISVWNLQAVLQGVLESIGNLGPWAAIAFIGFYAIATIAFVPGAILTLGGGVLFGLVWGSLYVFVGATLGAIAAFLIGRYLARSWISRQLASYPNFAAIDRAVGKAGLKIVFLTRLSPLFPFNFLNYAYGVTSVTLRDYALASIGMVPGTILYVYLGSLAGNIATLSLSDRPQQTVLGWVINLIGLGATIVVTIYVTRLARHSLQTVVNPQGDQ</sequence>
<comment type="subcellular location">
    <subcellularLocation>
        <location evidence="1 6">Cell membrane</location>
        <topology evidence="1 6">Multi-pass membrane protein</topology>
    </subcellularLocation>
</comment>
<evidence type="ECO:0000256" key="2">
    <source>
        <dbReference type="ARBA" id="ARBA00022475"/>
    </source>
</evidence>